<dbReference type="PANTHER" id="PTHR22648:SF0">
    <property type="entry name" value="TRANSCRIPTION TERMINATION_ANTITERMINATION PROTEIN NUSA"/>
    <property type="match status" value="1"/>
</dbReference>
<dbReference type="Gene3D" id="3.30.300.20">
    <property type="match status" value="2"/>
</dbReference>
<dbReference type="InterPro" id="IPR010995">
    <property type="entry name" value="DNA_repair_Rad51/TF_NusA_a-hlx"/>
</dbReference>
<name>A0A7V4WU22_CALAY</name>
<comment type="caution">
    <text evidence="9">The sequence shown here is derived from an EMBL/GenBank/DDBJ whole genome shotgun (WGS) entry which is preliminary data.</text>
</comment>
<dbReference type="InterPro" id="IPR015946">
    <property type="entry name" value="KH_dom-like_a/b"/>
</dbReference>
<evidence type="ECO:0000313" key="9">
    <source>
        <dbReference type="EMBL" id="HGY54378.1"/>
    </source>
</evidence>
<dbReference type="InterPro" id="IPR010213">
    <property type="entry name" value="TF_NusA"/>
</dbReference>
<dbReference type="InterPro" id="IPR003029">
    <property type="entry name" value="S1_domain"/>
</dbReference>
<accession>A0A7V4WU22</accession>
<proteinExistence type="inferred from homology"/>
<dbReference type="SUPFAM" id="SSF69705">
    <property type="entry name" value="Transcription factor NusA, N-terminal domain"/>
    <property type="match status" value="1"/>
</dbReference>
<keyword evidence="1 7" id="KW-0806">Transcription termination</keyword>
<keyword evidence="5 7" id="KW-0805">Transcription regulation</keyword>
<dbReference type="Gene3D" id="1.10.150.20">
    <property type="entry name" value="5' to 3' exonuclease, C-terminal subdomain"/>
    <property type="match status" value="1"/>
</dbReference>
<dbReference type="SUPFAM" id="SSF47794">
    <property type="entry name" value="Rad51 N-terminal domain-like"/>
    <property type="match status" value="1"/>
</dbReference>
<dbReference type="EMBL" id="DRQG01000016">
    <property type="protein sequence ID" value="HGY54378.1"/>
    <property type="molecule type" value="Genomic_DNA"/>
</dbReference>
<dbReference type="HAMAP" id="MF_00945_B">
    <property type="entry name" value="NusA_B"/>
    <property type="match status" value="1"/>
</dbReference>
<dbReference type="Gene3D" id="2.40.50.140">
    <property type="entry name" value="Nucleic acid-binding proteins"/>
    <property type="match status" value="1"/>
</dbReference>
<comment type="subcellular location">
    <subcellularLocation>
        <location evidence="7">Cytoplasm</location>
    </subcellularLocation>
</comment>
<organism evidence="9">
    <name type="scientific">Caldithrix abyssi</name>
    <dbReference type="NCBI Taxonomy" id="187145"/>
    <lineage>
        <taxon>Bacteria</taxon>
        <taxon>Pseudomonadati</taxon>
        <taxon>Calditrichota</taxon>
        <taxon>Calditrichia</taxon>
        <taxon>Calditrichales</taxon>
        <taxon>Calditrichaceae</taxon>
        <taxon>Caldithrix</taxon>
    </lineage>
</organism>
<dbReference type="CDD" id="cd22529">
    <property type="entry name" value="KH-II_NusA_rpt2"/>
    <property type="match status" value="1"/>
</dbReference>
<dbReference type="GO" id="GO:0005829">
    <property type="term" value="C:cytosol"/>
    <property type="evidence" value="ECO:0007669"/>
    <property type="project" value="TreeGrafter"/>
</dbReference>
<dbReference type="FunFam" id="3.30.300.20:FF:000002">
    <property type="entry name" value="Transcription termination/antitermination protein NusA"/>
    <property type="match status" value="1"/>
</dbReference>
<comment type="subunit">
    <text evidence="7">Monomer. Binds directly to the core enzyme of the DNA-dependent RNA polymerase and to nascent RNA.</text>
</comment>
<evidence type="ECO:0000259" key="8">
    <source>
        <dbReference type="PROSITE" id="PS50126"/>
    </source>
</evidence>
<dbReference type="AlphaFoldDB" id="A0A7V4WU22"/>
<dbReference type="GO" id="GO:0006353">
    <property type="term" value="P:DNA-templated transcription termination"/>
    <property type="evidence" value="ECO:0007669"/>
    <property type="project" value="UniProtKB-UniRule"/>
</dbReference>
<reference evidence="9" key="1">
    <citation type="journal article" date="2020" name="mSystems">
        <title>Genome- and Community-Level Interaction Insights into Carbon Utilization and Element Cycling Functions of Hydrothermarchaeota in Hydrothermal Sediment.</title>
        <authorList>
            <person name="Zhou Z."/>
            <person name="Liu Y."/>
            <person name="Xu W."/>
            <person name="Pan J."/>
            <person name="Luo Z.H."/>
            <person name="Li M."/>
        </authorList>
    </citation>
    <scope>NUCLEOTIDE SEQUENCE [LARGE SCALE GENOMIC DNA]</scope>
    <source>
        <strain evidence="9">HyVt-577</strain>
    </source>
</reference>
<dbReference type="CDD" id="cd02134">
    <property type="entry name" value="KH-II_NusA_rpt1"/>
    <property type="match status" value="1"/>
</dbReference>
<dbReference type="Pfam" id="PF26594">
    <property type="entry name" value="KH_NusA_2nd"/>
    <property type="match status" value="1"/>
</dbReference>
<dbReference type="Pfam" id="PF13184">
    <property type="entry name" value="KH_NusA_1st"/>
    <property type="match status" value="1"/>
</dbReference>
<keyword evidence="2 7" id="KW-0963">Cytoplasm</keyword>
<dbReference type="PANTHER" id="PTHR22648">
    <property type="entry name" value="TRANSCRIPTION TERMINATION FACTOR NUSA"/>
    <property type="match status" value="1"/>
</dbReference>
<sequence length="423" mass="48075">MNSDIMEAITQIAKDKRIGKDNLRDILEDIFVSMIEKRYGTSENFDVIVNIDKGDIEIYQEKMVVEEVEDPVREITLDEALKIDPDAEIGEEIVEVIDPAQFGRRLIVTAKQNLNQRIRDFEREHILEEYQNRIGEIIIGDIHQIQKRGIYINQDKTEVFLPREEMIYNERLRRGDTVRCLVKEVRNEGKGPEIIVSRADKQFLIRLFELEVPEIYDGIVEIKRVAREAGDRSKIAVESIDRRIDAVGACVGMKGVRIQAIVRELNNEKIDIVNYSSEPEIFISRALAPAKPLKILVNEEEKMAVAIIEDEQMSLAIGRGGQNLRLASELTGYQIEPIRESEYQSEGEPPKSVAVEDIEELPANLKNKLLEADVLDVSEIEELGREGLLELPGIGPKSADKILEVIQAYSPKEEEAAEESESN</sequence>
<comment type="similarity">
    <text evidence="7">Belongs to the NusA family.</text>
</comment>
<dbReference type="GO" id="GO:0003723">
    <property type="term" value="F:RNA binding"/>
    <property type="evidence" value="ECO:0007669"/>
    <property type="project" value="UniProtKB-UniRule"/>
</dbReference>
<comment type="function">
    <text evidence="7">Participates in both transcription termination and antitermination.</text>
</comment>
<dbReference type="InterPro" id="IPR036555">
    <property type="entry name" value="NusA_N_sf"/>
</dbReference>
<keyword evidence="4 7" id="KW-0694">RNA-binding</keyword>
<dbReference type="InterPro" id="IPR025249">
    <property type="entry name" value="TF_NusA_KH_1st"/>
</dbReference>
<dbReference type="InterPro" id="IPR013735">
    <property type="entry name" value="TF_NusA_N"/>
</dbReference>
<evidence type="ECO:0000256" key="1">
    <source>
        <dbReference type="ARBA" id="ARBA00022472"/>
    </source>
</evidence>
<dbReference type="SMART" id="SM00316">
    <property type="entry name" value="S1"/>
    <property type="match status" value="1"/>
</dbReference>
<dbReference type="Gene3D" id="3.30.1480.10">
    <property type="entry name" value="NusA, N-terminal domain"/>
    <property type="match status" value="1"/>
</dbReference>
<dbReference type="NCBIfam" id="TIGR01953">
    <property type="entry name" value="NusA"/>
    <property type="match status" value="1"/>
</dbReference>
<gene>
    <name evidence="7 9" type="primary">nusA</name>
    <name evidence="9" type="ORF">ENK44_01625</name>
</gene>
<evidence type="ECO:0000256" key="3">
    <source>
        <dbReference type="ARBA" id="ARBA00022814"/>
    </source>
</evidence>
<dbReference type="SUPFAM" id="SSF50249">
    <property type="entry name" value="Nucleic acid-binding proteins"/>
    <property type="match status" value="1"/>
</dbReference>
<dbReference type="Proteomes" id="UP000885779">
    <property type="component" value="Unassembled WGS sequence"/>
</dbReference>
<dbReference type="InterPro" id="IPR012340">
    <property type="entry name" value="NA-bd_OB-fold"/>
</dbReference>
<dbReference type="GO" id="GO:0000166">
    <property type="term" value="F:nucleotide binding"/>
    <property type="evidence" value="ECO:0007669"/>
    <property type="project" value="InterPro"/>
</dbReference>
<dbReference type="InterPro" id="IPR030842">
    <property type="entry name" value="TF_NusA_bacterial"/>
</dbReference>
<evidence type="ECO:0000256" key="2">
    <source>
        <dbReference type="ARBA" id="ARBA00022490"/>
    </source>
</evidence>
<keyword evidence="6 7" id="KW-0804">Transcription</keyword>
<evidence type="ECO:0000256" key="6">
    <source>
        <dbReference type="ARBA" id="ARBA00023163"/>
    </source>
</evidence>
<dbReference type="GO" id="GO:0003700">
    <property type="term" value="F:DNA-binding transcription factor activity"/>
    <property type="evidence" value="ECO:0007669"/>
    <property type="project" value="InterPro"/>
</dbReference>
<evidence type="ECO:0000256" key="7">
    <source>
        <dbReference type="HAMAP-Rule" id="MF_00945"/>
    </source>
</evidence>
<feature type="domain" description="S1 motif" evidence="8">
    <location>
        <begin position="135"/>
        <end position="199"/>
    </location>
</feature>
<dbReference type="InterPro" id="IPR009019">
    <property type="entry name" value="KH_sf_prok-type"/>
</dbReference>
<dbReference type="PROSITE" id="PS50126">
    <property type="entry name" value="S1"/>
    <property type="match status" value="1"/>
</dbReference>
<evidence type="ECO:0000256" key="4">
    <source>
        <dbReference type="ARBA" id="ARBA00022884"/>
    </source>
</evidence>
<dbReference type="InterPro" id="IPR058582">
    <property type="entry name" value="KH_NusA_2nd"/>
</dbReference>
<dbReference type="SUPFAM" id="SSF54814">
    <property type="entry name" value="Prokaryotic type KH domain (KH-domain type II)"/>
    <property type="match status" value="2"/>
</dbReference>
<protein>
    <recommendedName>
        <fullName evidence="7">Transcription termination/antitermination protein NusA</fullName>
    </recommendedName>
</protein>
<dbReference type="Pfam" id="PF08529">
    <property type="entry name" value="NusA_N"/>
    <property type="match status" value="1"/>
</dbReference>
<dbReference type="CDD" id="cd04455">
    <property type="entry name" value="S1_NusA"/>
    <property type="match status" value="1"/>
</dbReference>
<evidence type="ECO:0000256" key="5">
    <source>
        <dbReference type="ARBA" id="ARBA00023015"/>
    </source>
</evidence>
<dbReference type="GO" id="GO:0031564">
    <property type="term" value="P:transcription antitermination"/>
    <property type="evidence" value="ECO:0007669"/>
    <property type="project" value="UniProtKB-UniRule"/>
</dbReference>
<keyword evidence="3 7" id="KW-0889">Transcription antitermination</keyword>